<sequence length="176" mass="19868">MHPSTFHYPLVHLHPNTFPLPFHNPKHHSPSPPSSLEQFPFPPPYLLNTPQLFTPRNTFLFSPANCLLHPLLILPFFLYPSPRSPPTGSPPPRILWYFGDRLIDSQMDEDPTDNMLRPGPTNTLLQGSHTEPARANTLTLGPFTRSDLKRLVTCEVTNTNLTSPLSAAVMIDMNRE</sequence>
<comment type="caution">
    <text evidence="1">The sequence shown here is derived from an EMBL/GenBank/DDBJ whole genome shotgun (WGS) entry which is preliminary data.</text>
</comment>
<proteinExistence type="predicted"/>
<keyword evidence="2" id="KW-1185">Reference proteome</keyword>
<accession>A0A5B7J6M5</accession>
<evidence type="ECO:0000313" key="1">
    <source>
        <dbReference type="EMBL" id="MPC92370.1"/>
    </source>
</evidence>
<dbReference type="Proteomes" id="UP000324222">
    <property type="component" value="Unassembled WGS sequence"/>
</dbReference>
<dbReference type="AlphaFoldDB" id="A0A5B7J6M5"/>
<evidence type="ECO:0008006" key="3">
    <source>
        <dbReference type="Google" id="ProtNLM"/>
    </source>
</evidence>
<dbReference type="InterPro" id="IPR013783">
    <property type="entry name" value="Ig-like_fold"/>
</dbReference>
<dbReference type="EMBL" id="VSRR010091013">
    <property type="protein sequence ID" value="MPC92370.1"/>
    <property type="molecule type" value="Genomic_DNA"/>
</dbReference>
<gene>
    <name evidence="1" type="ORF">E2C01_087456</name>
</gene>
<evidence type="ECO:0000313" key="2">
    <source>
        <dbReference type="Proteomes" id="UP000324222"/>
    </source>
</evidence>
<protein>
    <recommendedName>
        <fullName evidence="3">Ig-like domain-containing protein</fullName>
    </recommendedName>
</protein>
<dbReference type="Gene3D" id="2.60.40.10">
    <property type="entry name" value="Immunoglobulins"/>
    <property type="match status" value="1"/>
</dbReference>
<organism evidence="1 2">
    <name type="scientific">Portunus trituberculatus</name>
    <name type="common">Swimming crab</name>
    <name type="synonym">Neptunus trituberculatus</name>
    <dbReference type="NCBI Taxonomy" id="210409"/>
    <lineage>
        <taxon>Eukaryota</taxon>
        <taxon>Metazoa</taxon>
        <taxon>Ecdysozoa</taxon>
        <taxon>Arthropoda</taxon>
        <taxon>Crustacea</taxon>
        <taxon>Multicrustacea</taxon>
        <taxon>Malacostraca</taxon>
        <taxon>Eumalacostraca</taxon>
        <taxon>Eucarida</taxon>
        <taxon>Decapoda</taxon>
        <taxon>Pleocyemata</taxon>
        <taxon>Brachyura</taxon>
        <taxon>Eubrachyura</taxon>
        <taxon>Portunoidea</taxon>
        <taxon>Portunidae</taxon>
        <taxon>Portuninae</taxon>
        <taxon>Portunus</taxon>
    </lineage>
</organism>
<dbReference type="OrthoDB" id="10006996at2759"/>
<name>A0A5B7J6M5_PORTR</name>
<reference evidence="1 2" key="1">
    <citation type="submission" date="2019-05" db="EMBL/GenBank/DDBJ databases">
        <title>Another draft genome of Portunus trituberculatus and its Hox gene families provides insights of decapod evolution.</title>
        <authorList>
            <person name="Jeong J.-H."/>
            <person name="Song I."/>
            <person name="Kim S."/>
            <person name="Choi T."/>
            <person name="Kim D."/>
            <person name="Ryu S."/>
            <person name="Kim W."/>
        </authorList>
    </citation>
    <scope>NUCLEOTIDE SEQUENCE [LARGE SCALE GENOMIC DNA]</scope>
    <source>
        <tissue evidence="1">Muscle</tissue>
    </source>
</reference>